<feature type="domain" description="N-acetyltransferase" evidence="1">
    <location>
        <begin position="2"/>
        <end position="152"/>
    </location>
</feature>
<dbReference type="InterPro" id="IPR000182">
    <property type="entry name" value="GNAT_dom"/>
</dbReference>
<dbReference type="EMBL" id="CP017603">
    <property type="protein sequence ID" value="AOY74908.1"/>
    <property type="molecule type" value="Genomic_DNA"/>
</dbReference>
<dbReference type="CDD" id="cd04301">
    <property type="entry name" value="NAT_SF"/>
    <property type="match status" value="1"/>
</dbReference>
<dbReference type="EMBL" id="CP020559">
    <property type="protein sequence ID" value="ARE89315.1"/>
    <property type="molecule type" value="Genomic_DNA"/>
</dbReference>
<dbReference type="InterPro" id="IPR016181">
    <property type="entry name" value="Acyl_CoA_acyltransferase"/>
</dbReference>
<reference evidence="2 4" key="1">
    <citation type="submission" date="2016-10" db="EMBL/GenBank/DDBJ databases">
        <title>Complete Genome Sequence of Acetogen Clostridium formicoaceticum ATCC 27076.</title>
        <authorList>
            <person name="Bao T."/>
            <person name="Cheng C."/>
            <person name="Zhao J."/>
            <person name="Yang S.-T."/>
            <person name="Wang J."/>
            <person name="Wang M."/>
        </authorList>
    </citation>
    <scope>NUCLEOTIDE SEQUENCE [LARGE SCALE GENOMIC DNA]</scope>
    <source>
        <strain evidence="2 4">ATCC 27076</strain>
    </source>
</reference>
<name>A0AAC9RSL2_9CLOT</name>
<protein>
    <submittedName>
        <fullName evidence="3">Acetyltransferase (GNAT) family protein</fullName>
    </submittedName>
    <submittedName>
        <fullName evidence="2">GNAT family N-acetyltransferase</fullName>
    </submittedName>
</protein>
<dbReference type="Gene3D" id="3.40.630.30">
    <property type="match status" value="1"/>
</dbReference>
<dbReference type="RefSeq" id="WP_070963951.1">
    <property type="nucleotide sequence ID" value="NZ_CP017603.1"/>
</dbReference>
<dbReference type="Proteomes" id="UP000177894">
    <property type="component" value="Chromosome"/>
</dbReference>
<sequence length="152" mass="17479">MVKIRRAEAFESEALTNIAARSEAYWGYDSTFMKNFKRLYRVTEKFIIDNPTYAIVEGKEIIGFYGILSTETETSLEFLYIEPTFIGKGYGKLLWTHMVSICRCHGIKEIALVTSPQAKEFYSKMGAKYIGDVDSIVAENKKVPKFIYKIEK</sequence>
<dbReference type="PROSITE" id="PS51186">
    <property type="entry name" value="GNAT"/>
    <property type="match status" value="1"/>
</dbReference>
<evidence type="ECO:0000259" key="1">
    <source>
        <dbReference type="PROSITE" id="PS51186"/>
    </source>
</evidence>
<dbReference type="AlphaFoldDB" id="A0AAC9RSL2"/>
<dbReference type="Proteomes" id="UP000192478">
    <property type="component" value="Chromosome"/>
</dbReference>
<gene>
    <name evidence="2" type="ORF">BJL90_02405</name>
    <name evidence="3" type="ORF">CLFO_37220</name>
</gene>
<evidence type="ECO:0000313" key="5">
    <source>
        <dbReference type="Proteomes" id="UP000192478"/>
    </source>
</evidence>
<organism evidence="3 5">
    <name type="scientific">Clostridium formicaceticum</name>
    <dbReference type="NCBI Taxonomy" id="1497"/>
    <lineage>
        <taxon>Bacteria</taxon>
        <taxon>Bacillati</taxon>
        <taxon>Bacillota</taxon>
        <taxon>Clostridia</taxon>
        <taxon>Eubacteriales</taxon>
        <taxon>Clostridiaceae</taxon>
        <taxon>Clostridium</taxon>
    </lineage>
</organism>
<evidence type="ECO:0000313" key="3">
    <source>
        <dbReference type="EMBL" id="ARE89315.1"/>
    </source>
</evidence>
<dbReference type="GO" id="GO:0016747">
    <property type="term" value="F:acyltransferase activity, transferring groups other than amino-acyl groups"/>
    <property type="evidence" value="ECO:0007669"/>
    <property type="project" value="InterPro"/>
</dbReference>
<accession>A0AAC9RSL2</accession>
<reference evidence="3 5" key="2">
    <citation type="submission" date="2017-03" db="EMBL/GenBank/DDBJ databases">
        <title>Complete sequence of Clostridium formicaceticum DSM 92.</title>
        <authorList>
            <person name="Poehlein A."/>
            <person name="Karl M."/>
            <person name="Bengelsdorf F.R."/>
            <person name="Duerre P."/>
            <person name="Daniel R."/>
        </authorList>
    </citation>
    <scope>NUCLEOTIDE SEQUENCE [LARGE SCALE GENOMIC DNA]</scope>
    <source>
        <strain evidence="3 5">DSM 92</strain>
    </source>
</reference>
<keyword evidence="4" id="KW-1185">Reference proteome</keyword>
<evidence type="ECO:0000313" key="2">
    <source>
        <dbReference type="EMBL" id="AOY74908.1"/>
    </source>
</evidence>
<proteinExistence type="predicted"/>
<dbReference type="Pfam" id="PF00583">
    <property type="entry name" value="Acetyltransf_1"/>
    <property type="match status" value="1"/>
</dbReference>
<evidence type="ECO:0000313" key="4">
    <source>
        <dbReference type="Proteomes" id="UP000177894"/>
    </source>
</evidence>
<dbReference type="SUPFAM" id="SSF55729">
    <property type="entry name" value="Acyl-CoA N-acyltransferases (Nat)"/>
    <property type="match status" value="1"/>
</dbReference>
<dbReference type="KEGG" id="cfm:BJL90_02405"/>